<dbReference type="EMBL" id="CM029050">
    <property type="protein sequence ID" value="KAG2565983.1"/>
    <property type="molecule type" value="Genomic_DNA"/>
</dbReference>
<evidence type="ECO:0000256" key="1">
    <source>
        <dbReference type="SAM" id="MobiDB-lite"/>
    </source>
</evidence>
<evidence type="ECO:0000313" key="3">
    <source>
        <dbReference type="Proteomes" id="UP000823388"/>
    </source>
</evidence>
<keyword evidence="3" id="KW-1185">Reference proteome</keyword>
<accession>A0A8T0PVF5</accession>
<name>A0A8T0PVF5_PANVG</name>
<feature type="region of interest" description="Disordered" evidence="1">
    <location>
        <begin position="1"/>
        <end position="24"/>
    </location>
</feature>
<gene>
    <name evidence="2" type="ORF">PVAP13_7NG128800</name>
</gene>
<proteinExistence type="predicted"/>
<reference evidence="2" key="1">
    <citation type="submission" date="2020-05" db="EMBL/GenBank/DDBJ databases">
        <title>WGS assembly of Panicum virgatum.</title>
        <authorList>
            <person name="Lovell J.T."/>
            <person name="Jenkins J."/>
            <person name="Shu S."/>
            <person name="Juenger T.E."/>
            <person name="Schmutz J."/>
        </authorList>
    </citation>
    <scope>NUCLEOTIDE SEQUENCE</scope>
    <source>
        <strain evidence="2">AP13</strain>
    </source>
</reference>
<dbReference type="Proteomes" id="UP000823388">
    <property type="component" value="Chromosome 7N"/>
</dbReference>
<sequence>MLPPLHPVEERYHPTPTSSPGAHTSLDLLETHLDRLTRAHCVLEPLDLSASGQSPMSRQLLWRWSFRLSPTARCSPKSRQCREMLGSLLDDQHQAVQSTHGSCVLF</sequence>
<evidence type="ECO:0000313" key="2">
    <source>
        <dbReference type="EMBL" id="KAG2565983.1"/>
    </source>
</evidence>
<organism evidence="2 3">
    <name type="scientific">Panicum virgatum</name>
    <name type="common">Blackwell switchgrass</name>
    <dbReference type="NCBI Taxonomy" id="38727"/>
    <lineage>
        <taxon>Eukaryota</taxon>
        <taxon>Viridiplantae</taxon>
        <taxon>Streptophyta</taxon>
        <taxon>Embryophyta</taxon>
        <taxon>Tracheophyta</taxon>
        <taxon>Spermatophyta</taxon>
        <taxon>Magnoliopsida</taxon>
        <taxon>Liliopsida</taxon>
        <taxon>Poales</taxon>
        <taxon>Poaceae</taxon>
        <taxon>PACMAD clade</taxon>
        <taxon>Panicoideae</taxon>
        <taxon>Panicodae</taxon>
        <taxon>Paniceae</taxon>
        <taxon>Panicinae</taxon>
        <taxon>Panicum</taxon>
        <taxon>Panicum sect. Hiantes</taxon>
    </lineage>
</organism>
<comment type="caution">
    <text evidence="2">The sequence shown here is derived from an EMBL/GenBank/DDBJ whole genome shotgun (WGS) entry which is preliminary data.</text>
</comment>
<dbReference type="AlphaFoldDB" id="A0A8T0PVF5"/>
<protein>
    <submittedName>
        <fullName evidence="2">Uncharacterized protein</fullName>
    </submittedName>
</protein>